<evidence type="ECO:0000256" key="10">
    <source>
        <dbReference type="PROSITE-ProRule" id="PRU00886"/>
    </source>
</evidence>
<evidence type="ECO:0000256" key="8">
    <source>
        <dbReference type="ARBA" id="ARBA00022840"/>
    </source>
</evidence>
<dbReference type="CDD" id="cd01997">
    <property type="entry name" value="GMP_synthase_C"/>
    <property type="match status" value="1"/>
</dbReference>
<dbReference type="SUPFAM" id="SSF52402">
    <property type="entry name" value="Adenine nucleotide alpha hydrolases-like"/>
    <property type="match status" value="1"/>
</dbReference>
<dbReference type="InterPro" id="IPR025777">
    <property type="entry name" value="GMPS_ATP_PPase_dom"/>
</dbReference>
<dbReference type="GO" id="GO:0005829">
    <property type="term" value="C:cytosol"/>
    <property type="evidence" value="ECO:0007669"/>
    <property type="project" value="TreeGrafter"/>
</dbReference>
<keyword evidence="9" id="KW-0315">Glutamine amidotransferase</keyword>
<keyword evidence="4" id="KW-0436">Ligase</keyword>
<evidence type="ECO:0000256" key="6">
    <source>
        <dbReference type="ARBA" id="ARBA00022749"/>
    </source>
</evidence>
<evidence type="ECO:0000313" key="13">
    <source>
        <dbReference type="Proteomes" id="UP000282321"/>
    </source>
</evidence>
<dbReference type="Proteomes" id="UP000282321">
    <property type="component" value="Unassembled WGS sequence"/>
</dbReference>
<gene>
    <name evidence="12" type="ORF">DRP44_06230</name>
</gene>
<dbReference type="EMBL" id="QNBC01000087">
    <property type="protein sequence ID" value="RKX65498.1"/>
    <property type="molecule type" value="Genomic_DNA"/>
</dbReference>
<feature type="non-terminal residue" evidence="12">
    <location>
        <position position="1"/>
    </location>
</feature>
<organism evidence="12 13">
    <name type="scientific">candidate division TA06 bacterium</name>
    <dbReference type="NCBI Taxonomy" id="2250710"/>
    <lineage>
        <taxon>Bacteria</taxon>
        <taxon>Bacteria division TA06</taxon>
    </lineage>
</organism>
<feature type="binding site" evidence="10">
    <location>
        <begin position="78"/>
        <end position="84"/>
    </location>
    <ligand>
        <name>ATP</name>
        <dbReference type="ChEBI" id="CHEBI:30616"/>
    </ligand>
</feature>
<dbReference type="GO" id="GO:0003921">
    <property type="term" value="F:GMP synthase activity"/>
    <property type="evidence" value="ECO:0007669"/>
    <property type="project" value="InterPro"/>
</dbReference>
<dbReference type="Pfam" id="PF00958">
    <property type="entry name" value="GMP_synt_C"/>
    <property type="match status" value="1"/>
</dbReference>
<dbReference type="PROSITE" id="PS51553">
    <property type="entry name" value="GMPS_ATP_PPASE"/>
    <property type="match status" value="1"/>
</dbReference>
<reference evidence="12 13" key="1">
    <citation type="submission" date="2018-06" db="EMBL/GenBank/DDBJ databases">
        <title>Extensive metabolic versatility and redundancy in microbially diverse, dynamic hydrothermal sediments.</title>
        <authorList>
            <person name="Dombrowski N."/>
            <person name="Teske A."/>
            <person name="Baker B.J."/>
        </authorList>
    </citation>
    <scope>NUCLEOTIDE SEQUENCE [LARGE SCALE GENOMIC DNA]</scope>
    <source>
        <strain evidence="12">B35_G9</strain>
    </source>
</reference>
<evidence type="ECO:0000256" key="1">
    <source>
        <dbReference type="ARBA" id="ARBA00002332"/>
    </source>
</evidence>
<evidence type="ECO:0000256" key="5">
    <source>
        <dbReference type="ARBA" id="ARBA00022741"/>
    </source>
</evidence>
<dbReference type="SUPFAM" id="SSF54810">
    <property type="entry name" value="GMP synthetase C-terminal dimerisation domain"/>
    <property type="match status" value="1"/>
</dbReference>
<comment type="caution">
    <text evidence="12">The sequence shown here is derived from an EMBL/GenBank/DDBJ whole genome shotgun (WGS) entry which is preliminary data.</text>
</comment>
<keyword evidence="6 10" id="KW-0332">GMP biosynthesis</keyword>
<dbReference type="Gene3D" id="3.40.50.620">
    <property type="entry name" value="HUPs"/>
    <property type="match status" value="1"/>
</dbReference>
<name>A0A660S850_UNCT6</name>
<dbReference type="FunFam" id="3.30.300.10:FF:000002">
    <property type="entry name" value="GMP synthase [glutamine-hydrolyzing]"/>
    <property type="match status" value="1"/>
</dbReference>
<feature type="domain" description="GMPS ATP-PPase" evidence="11">
    <location>
        <begin position="51"/>
        <end position="242"/>
    </location>
</feature>
<accession>A0A660S850</accession>
<dbReference type="InterPro" id="IPR029062">
    <property type="entry name" value="Class_I_gatase-like"/>
</dbReference>
<dbReference type="PANTHER" id="PTHR11922">
    <property type="entry name" value="GMP SYNTHASE-RELATED"/>
    <property type="match status" value="1"/>
</dbReference>
<dbReference type="InterPro" id="IPR001674">
    <property type="entry name" value="GMP_synth_C"/>
</dbReference>
<protein>
    <recommendedName>
        <fullName evidence="3">GMP synthase (glutamine-hydrolyzing)</fullName>
        <ecNumber evidence="3">6.3.5.2</ecNumber>
    </recommendedName>
</protein>
<dbReference type="EC" id="6.3.5.2" evidence="3"/>
<dbReference type="SUPFAM" id="SSF52317">
    <property type="entry name" value="Class I glutamine amidotransferase-like"/>
    <property type="match status" value="1"/>
</dbReference>
<keyword evidence="8 10" id="KW-0067">ATP-binding</keyword>
<dbReference type="AlphaFoldDB" id="A0A660S850"/>
<dbReference type="InterPro" id="IPR017926">
    <property type="entry name" value="GATASE"/>
</dbReference>
<dbReference type="PROSITE" id="PS51273">
    <property type="entry name" value="GATASE_TYPE_1"/>
    <property type="match status" value="1"/>
</dbReference>
<evidence type="ECO:0000256" key="2">
    <source>
        <dbReference type="ARBA" id="ARBA00005153"/>
    </source>
</evidence>
<dbReference type="InterPro" id="IPR014729">
    <property type="entry name" value="Rossmann-like_a/b/a_fold"/>
</dbReference>
<dbReference type="Pfam" id="PF02540">
    <property type="entry name" value="NAD_synthase"/>
    <property type="match status" value="1"/>
</dbReference>
<keyword evidence="7 10" id="KW-0658">Purine biosynthesis</keyword>
<dbReference type="UniPathway" id="UPA00189">
    <property type="reaction ID" value="UER00296"/>
</dbReference>
<comment type="pathway">
    <text evidence="2">Purine metabolism; GMP biosynthesis; GMP from XMP (L-Gln route): step 1/1.</text>
</comment>
<sequence>AHTDNSEYAVVENPQRKIWGIQFHPEVHHSECGMDLLNNFITKICHAEKSWSMEKFIENQIAEIRERVGKDKVILGLSGGVDSTVTCFLLKKAVGDNLYSIYIDTGLMRKGETDLINSTFRSLLGDHYISINESKLFIERLKGIENPEKKRKIIGETFIRLFERTSAKFKDVKYLAQGTLYPDVIESISVLGPSKTIKSHHNVGGLPDKMNLELIEPLKMLFKDEVRELGKLLGVPDKIIKRHPFPGPGLAIRIIGNITEGDLNILREADAILIEELEKNGLYDEIWQAFVVLLPVKSVGVMGDNRTYERVAAIRAVVSVDGMTANFYHLPYEIMEKISDRIINEVGGINRVVYDVSSKPPSTIEWE</sequence>
<dbReference type="Gene3D" id="3.30.300.10">
    <property type="match status" value="1"/>
</dbReference>
<dbReference type="FunFam" id="3.40.50.620:FF:000001">
    <property type="entry name" value="GMP synthase [glutamine-hydrolyzing]"/>
    <property type="match status" value="1"/>
</dbReference>
<evidence type="ECO:0000259" key="11">
    <source>
        <dbReference type="PROSITE" id="PS51553"/>
    </source>
</evidence>
<comment type="function">
    <text evidence="1">Catalyzes the synthesis of GMP from XMP.</text>
</comment>
<dbReference type="GO" id="GO:0005524">
    <property type="term" value="F:ATP binding"/>
    <property type="evidence" value="ECO:0007669"/>
    <property type="project" value="UniProtKB-UniRule"/>
</dbReference>
<dbReference type="Pfam" id="PF00117">
    <property type="entry name" value="GATase"/>
    <property type="match status" value="1"/>
</dbReference>
<proteinExistence type="predicted"/>
<dbReference type="InterPro" id="IPR022310">
    <property type="entry name" value="NAD/GMP_synthase"/>
</dbReference>
<dbReference type="NCBIfam" id="NF000848">
    <property type="entry name" value="PRK00074.1"/>
    <property type="match status" value="1"/>
</dbReference>
<dbReference type="Gene3D" id="3.40.50.880">
    <property type="match status" value="1"/>
</dbReference>
<evidence type="ECO:0000256" key="9">
    <source>
        <dbReference type="ARBA" id="ARBA00022962"/>
    </source>
</evidence>
<keyword evidence="5 10" id="KW-0547">Nucleotide-binding</keyword>
<evidence type="ECO:0000256" key="7">
    <source>
        <dbReference type="ARBA" id="ARBA00022755"/>
    </source>
</evidence>
<evidence type="ECO:0000256" key="3">
    <source>
        <dbReference type="ARBA" id="ARBA00012746"/>
    </source>
</evidence>
<dbReference type="PANTHER" id="PTHR11922:SF2">
    <property type="entry name" value="GMP SYNTHASE [GLUTAMINE-HYDROLYZING]"/>
    <property type="match status" value="1"/>
</dbReference>
<evidence type="ECO:0000313" key="12">
    <source>
        <dbReference type="EMBL" id="RKX65498.1"/>
    </source>
</evidence>
<dbReference type="NCBIfam" id="TIGR00884">
    <property type="entry name" value="guaA_Cterm"/>
    <property type="match status" value="1"/>
</dbReference>
<evidence type="ECO:0000256" key="4">
    <source>
        <dbReference type="ARBA" id="ARBA00022598"/>
    </source>
</evidence>